<dbReference type="EMBL" id="CP113517">
    <property type="protein sequence ID" value="WAR45074.1"/>
    <property type="molecule type" value="Genomic_DNA"/>
</dbReference>
<feature type="domain" description="HD" evidence="1">
    <location>
        <begin position="162"/>
        <end position="285"/>
    </location>
</feature>
<dbReference type="Pfam" id="PF11871">
    <property type="entry name" value="DUF3391"/>
    <property type="match status" value="1"/>
</dbReference>
<dbReference type="InterPro" id="IPR003607">
    <property type="entry name" value="HD/PDEase_dom"/>
</dbReference>
<dbReference type="PROSITE" id="PS51831">
    <property type="entry name" value="HD"/>
    <property type="match status" value="1"/>
</dbReference>
<gene>
    <name evidence="3" type="ORF">NM686_000775</name>
</gene>
<dbReference type="Gene3D" id="1.10.3210.10">
    <property type="entry name" value="Hypothetical protein af1432"/>
    <property type="match status" value="1"/>
</dbReference>
<dbReference type="SMART" id="SM00471">
    <property type="entry name" value="HDc"/>
    <property type="match status" value="1"/>
</dbReference>
<feature type="domain" description="HD-GYP" evidence="2">
    <location>
        <begin position="140"/>
        <end position="336"/>
    </location>
</feature>
<sequence length="401" mass="45751">MIKKIEVSDLRVGMYIHDLNRAWVEHPFLRNRFLLQSERDIERILELELHEVYIDTELGRDAPAARPNDEVERILHDRLHDLGRTLKRMAPQISMQEEIRQARHVVKEAHVMVHDILQDCRLGKQVELEKTRPIVTSITESIFRNPDAIVSLLRLKQADQYTYQHSVAVGTLLISFCRALGIARGEIELAGIGGLLHDIGKMKVPADILNKPGKLTDSEFGVMKTHVEQGRLLLQDTRGISPISINIAAEHHEHYDGSGYPRGLKGDQISQYGQMAAIVDFYDALTSQRIYHPSTEPTAVLKQLLEGGDKHFAMPLVHSFIRTVGIYPVGTLVKLENDDLAVVVEQHHEDLLHPKVKSIFNCRLHSFIRPKDYDLSKPGCHQRIVRFETPSRWRIDPAAYL</sequence>
<dbReference type="InterPro" id="IPR006675">
    <property type="entry name" value="HDIG_dom"/>
</dbReference>
<accession>A0ABY7GKQ3</accession>
<dbReference type="Proteomes" id="UP001162780">
    <property type="component" value="Chromosome"/>
</dbReference>
<dbReference type="SUPFAM" id="SSF109604">
    <property type="entry name" value="HD-domain/PDEase-like"/>
    <property type="match status" value="1"/>
</dbReference>
<dbReference type="InterPro" id="IPR021812">
    <property type="entry name" value="DUF3391"/>
</dbReference>
<dbReference type="RefSeq" id="WP_255190040.1">
    <property type="nucleotide sequence ID" value="NZ_CP113517.1"/>
</dbReference>
<evidence type="ECO:0000259" key="2">
    <source>
        <dbReference type="PROSITE" id="PS51832"/>
    </source>
</evidence>
<reference evidence="3" key="1">
    <citation type="submission" date="2022-11" db="EMBL/GenBank/DDBJ databases">
        <title>Methylomonas rapida sp. nov., Carotenoid-Producing Obligate Methanotrophs with High Growth Characteristics and Biotechnological Potential.</title>
        <authorList>
            <person name="Tikhonova E.N."/>
            <person name="Suleimanov R.Z."/>
            <person name="Miroshnikov K."/>
            <person name="Oshkin I.Y."/>
            <person name="Belova S.E."/>
            <person name="Danilova O.V."/>
            <person name="Ashikhmin A."/>
            <person name="Konopkin A."/>
            <person name="But S.Y."/>
            <person name="Khmelenina V.N."/>
            <person name="Kuznetsov N."/>
            <person name="Pimenov N.V."/>
            <person name="Dedysh S.N."/>
        </authorList>
    </citation>
    <scope>NUCLEOTIDE SEQUENCE</scope>
    <source>
        <strain evidence="3">MP1</strain>
    </source>
</reference>
<dbReference type="InterPro" id="IPR006674">
    <property type="entry name" value="HD_domain"/>
</dbReference>
<organism evidence="3 4">
    <name type="scientific">Methylomonas rapida</name>
    <dbReference type="NCBI Taxonomy" id="2963939"/>
    <lineage>
        <taxon>Bacteria</taxon>
        <taxon>Pseudomonadati</taxon>
        <taxon>Pseudomonadota</taxon>
        <taxon>Gammaproteobacteria</taxon>
        <taxon>Methylococcales</taxon>
        <taxon>Methylococcaceae</taxon>
        <taxon>Methylomonas</taxon>
    </lineage>
</organism>
<dbReference type="PANTHER" id="PTHR43155">
    <property type="entry name" value="CYCLIC DI-GMP PHOSPHODIESTERASE PA4108-RELATED"/>
    <property type="match status" value="1"/>
</dbReference>
<dbReference type="PANTHER" id="PTHR43155:SF2">
    <property type="entry name" value="CYCLIC DI-GMP PHOSPHODIESTERASE PA4108"/>
    <property type="match status" value="1"/>
</dbReference>
<dbReference type="CDD" id="cd00077">
    <property type="entry name" value="HDc"/>
    <property type="match status" value="1"/>
</dbReference>
<dbReference type="NCBIfam" id="TIGR00277">
    <property type="entry name" value="HDIG"/>
    <property type="match status" value="1"/>
</dbReference>
<dbReference type="InterPro" id="IPR037522">
    <property type="entry name" value="HD_GYP_dom"/>
</dbReference>
<dbReference type="PROSITE" id="PS51832">
    <property type="entry name" value="HD_GYP"/>
    <property type="match status" value="1"/>
</dbReference>
<proteinExistence type="predicted"/>
<evidence type="ECO:0000259" key="1">
    <source>
        <dbReference type="PROSITE" id="PS51831"/>
    </source>
</evidence>
<evidence type="ECO:0000313" key="3">
    <source>
        <dbReference type="EMBL" id="WAR45074.1"/>
    </source>
</evidence>
<evidence type="ECO:0000313" key="4">
    <source>
        <dbReference type="Proteomes" id="UP001162780"/>
    </source>
</evidence>
<dbReference type="Pfam" id="PF13487">
    <property type="entry name" value="HD_5"/>
    <property type="match status" value="1"/>
</dbReference>
<protein>
    <submittedName>
        <fullName evidence="3">HD-GYP domain-containing protein</fullName>
    </submittedName>
</protein>
<name>A0ABY7GKQ3_9GAMM</name>
<keyword evidence="4" id="KW-1185">Reference proteome</keyword>